<dbReference type="PRINTS" id="PR00364">
    <property type="entry name" value="DISEASERSIST"/>
</dbReference>
<accession>A0A5J6L145</accession>
<feature type="domain" description="DUF4062" evidence="1">
    <location>
        <begin position="14"/>
        <end position="93"/>
    </location>
</feature>
<evidence type="ECO:0000313" key="4">
    <source>
        <dbReference type="EMBL" id="QEW02181.1"/>
    </source>
</evidence>
<dbReference type="Pfam" id="PF25872">
    <property type="entry name" value="HTH_77"/>
    <property type="match status" value="1"/>
</dbReference>
<dbReference type="Gene3D" id="3.40.50.300">
    <property type="entry name" value="P-loop containing nucleotide triphosphate hydrolases"/>
    <property type="match status" value="1"/>
</dbReference>
<dbReference type="InterPro" id="IPR058852">
    <property type="entry name" value="HTH_77"/>
</dbReference>
<feature type="domain" description="Winged helix-turn-helix" evidence="3">
    <location>
        <begin position="437"/>
        <end position="508"/>
    </location>
</feature>
<sequence length="857" mass="91296">MAPDPIRTPDQRLRVFVSSTLGELQPERAAAREAVEGLRLAPVMFELGARPHPPRSLYRSYLDQSDIFLGIYWQSYGWIGPGEEISGLEDEYRLSGDMPSLIYIKAPAPQREERLSALLARIRDDDRVSYKSFHDPAELRELVTNDLSTLLADRFDAAARASVVPAPPPPPAVAGTGIPSSFNPIIGRAHDRDEILRMLRSPAARVVTLVGPGGIGKSRLAIEVASAIAADGGEVAFALLESVGSPEEVLPAVARAVGVRDGGDRPLEAALIAALDGRDYTLVLDNMEHVLDAADSLVRLLTALPRLTVLVTSRSPLRLRAERVYALAPLRAPGEDDGLAAIEASASVALFVERASAVLPGFRLTAADAPTIAAICRALDGLPLAIELAAARMRSHTPQEILERLGSALSLLVDGARDLPTRQRTIRSTIEWSVRLLDDDAQAALAALAVFAGPFTRAAAESVLEGLPTVDAEPVLDALVDASLLQQQERRGVRVFAMLTLVRAYASEMAYPDTVRERWIRHYASLAETAAHDMNGSTQPAWLLRLDAETENLSAVLRALIDASRFDEAARMAWALYLYAWLSGMLGAQQARMAEVLSRAEAEGVALSPWTEAVANYYAHAITFWQHPDVDVIPGLTRAADLFEEAGDARGAALARLSLGLALLARREGPDVAGAQAVLTHAIDGFAAAADQWGEAMALVPMGRLDLLLGDTTTALDRFERSLALASANSERLGIVIAQHHRGWARLALGDVDGAEADFTESLNASLALGHDEGIAYGLEGRAAVAAVKGDVEDAGLMLGAAAAARRRTGTTDAGQLDLYAPAFETLADDGAGPLLDAAVARGGTLSPREVLDAVAH</sequence>
<dbReference type="InterPro" id="IPR025139">
    <property type="entry name" value="DUF4062"/>
</dbReference>
<dbReference type="SUPFAM" id="SSF48452">
    <property type="entry name" value="TPR-like"/>
    <property type="match status" value="1"/>
</dbReference>
<keyword evidence="5" id="KW-1185">Reference proteome</keyword>
<dbReference type="EMBL" id="CP044232">
    <property type="protein sequence ID" value="QEW02181.1"/>
    <property type="molecule type" value="Genomic_DNA"/>
</dbReference>
<protein>
    <submittedName>
        <fullName evidence="4">DUF4062 domain-containing protein</fullName>
    </submittedName>
</protein>
<proteinExistence type="predicted"/>
<name>A0A5J6L145_9MICO</name>
<evidence type="ECO:0000313" key="5">
    <source>
        <dbReference type="Proteomes" id="UP000325516"/>
    </source>
</evidence>
<evidence type="ECO:0000259" key="2">
    <source>
        <dbReference type="Pfam" id="PF13401"/>
    </source>
</evidence>
<dbReference type="PANTHER" id="PTHR47691">
    <property type="entry name" value="REGULATOR-RELATED"/>
    <property type="match status" value="1"/>
</dbReference>
<dbReference type="InterPro" id="IPR011990">
    <property type="entry name" value="TPR-like_helical_dom_sf"/>
</dbReference>
<gene>
    <name evidence="4" type="ORF">F6J85_03075</name>
</gene>
<evidence type="ECO:0000259" key="3">
    <source>
        <dbReference type="Pfam" id="PF25872"/>
    </source>
</evidence>
<dbReference type="Gene3D" id="1.25.40.10">
    <property type="entry name" value="Tetratricopeptide repeat domain"/>
    <property type="match status" value="1"/>
</dbReference>
<dbReference type="GO" id="GO:0016887">
    <property type="term" value="F:ATP hydrolysis activity"/>
    <property type="evidence" value="ECO:0007669"/>
    <property type="project" value="InterPro"/>
</dbReference>
<dbReference type="InterPro" id="IPR027417">
    <property type="entry name" value="P-loop_NTPase"/>
</dbReference>
<dbReference type="InterPro" id="IPR049945">
    <property type="entry name" value="AAA_22"/>
</dbReference>
<dbReference type="Proteomes" id="UP000325516">
    <property type="component" value="Chromosome"/>
</dbReference>
<dbReference type="PANTHER" id="PTHR47691:SF3">
    <property type="entry name" value="HTH-TYPE TRANSCRIPTIONAL REGULATOR RV0890C-RELATED"/>
    <property type="match status" value="1"/>
</dbReference>
<feature type="domain" description="ORC1/DEAH AAA+ ATPase" evidence="2">
    <location>
        <begin position="204"/>
        <end position="301"/>
    </location>
</feature>
<dbReference type="AlphaFoldDB" id="A0A5J6L145"/>
<reference evidence="5" key="1">
    <citation type="submission" date="2019-09" db="EMBL/GenBank/DDBJ databases">
        <title>Mumia zhuanghuii sp. nov. isolated from the intestinal contents of plateau pika (Ochotona curzoniae) in the Qinghai-Tibet plateau of China.</title>
        <authorList>
            <person name="Tian Z."/>
        </authorList>
    </citation>
    <scope>NUCLEOTIDE SEQUENCE [LARGE SCALE GENOMIC DNA]</scope>
    <source>
        <strain evidence="5">L-031</strain>
    </source>
</reference>
<dbReference type="Pfam" id="PF13401">
    <property type="entry name" value="AAA_22"/>
    <property type="match status" value="1"/>
</dbReference>
<dbReference type="RefSeq" id="WP_150923779.1">
    <property type="nucleotide sequence ID" value="NZ_CP044232.1"/>
</dbReference>
<organism evidence="4 5">
    <name type="scientific">Microbacterium lushaniae</name>
    <dbReference type="NCBI Taxonomy" id="2614639"/>
    <lineage>
        <taxon>Bacteria</taxon>
        <taxon>Bacillati</taxon>
        <taxon>Actinomycetota</taxon>
        <taxon>Actinomycetes</taxon>
        <taxon>Micrococcales</taxon>
        <taxon>Microbacteriaceae</taxon>
        <taxon>Microbacterium</taxon>
    </lineage>
</organism>
<evidence type="ECO:0000259" key="1">
    <source>
        <dbReference type="Pfam" id="PF13271"/>
    </source>
</evidence>
<dbReference type="SUPFAM" id="SSF52540">
    <property type="entry name" value="P-loop containing nucleoside triphosphate hydrolases"/>
    <property type="match status" value="1"/>
</dbReference>
<dbReference type="Pfam" id="PF13271">
    <property type="entry name" value="DUF4062"/>
    <property type="match status" value="1"/>
</dbReference>
<dbReference type="KEGG" id="mlz:F6J85_03075"/>